<name>A0ABX4LQP3_9BACT</name>
<reference evidence="2 3" key="1">
    <citation type="submission" date="2017-09" db="EMBL/GenBank/DDBJ databases">
        <authorList>
            <person name="Perez-Cataluna A."/>
            <person name="Figueras M.J."/>
            <person name="Salas-Masso N."/>
        </authorList>
    </citation>
    <scope>NUCLEOTIDE SEQUENCE [LARGE SCALE GENOMIC DNA]</scope>
    <source>
        <strain evidence="2 3">F138-33</strain>
    </source>
</reference>
<dbReference type="InterPro" id="IPR050834">
    <property type="entry name" value="Glycosyltransf_2"/>
</dbReference>
<dbReference type="InterPro" id="IPR001173">
    <property type="entry name" value="Glyco_trans_2-like"/>
</dbReference>
<evidence type="ECO:0000313" key="3">
    <source>
        <dbReference type="Proteomes" id="UP000221384"/>
    </source>
</evidence>
<dbReference type="Gene3D" id="3.90.550.10">
    <property type="entry name" value="Spore Coat Polysaccharide Biosynthesis Protein SpsA, Chain A"/>
    <property type="match status" value="1"/>
</dbReference>
<accession>A0ABX4LQP3</accession>
<gene>
    <name evidence="2" type="ORF">CPG37_04260</name>
</gene>
<dbReference type="CDD" id="cd00761">
    <property type="entry name" value="Glyco_tranf_GTA_type"/>
    <property type="match status" value="1"/>
</dbReference>
<sequence length="268" mass="31614">MMKNKIAFLTTIFPMNIQYLYDFFDSLKNQTCQNFDVIVVNDGYKEFGKIKSNYNQLNIIELKYSNTPAKNREYGINYCIDNNYDILIFGDSDDYFAKNRIEKSIELLRENDIVVNDLSLFDESGIYEENYLSHRLENLQTVDFEFIKNKNIFGLSNTAIKLNDLKGINIPDDLIAVDWYFFTLLLCEGQKAIFTNETVSYYRQYEENTVGIKELDEGSFQKTLKVKKLQYEALKDKINGIDTKLKELSDIKFDNQEKINYPLWWELT</sequence>
<dbReference type="PANTHER" id="PTHR43685:SF2">
    <property type="entry name" value="GLYCOSYLTRANSFERASE 2-LIKE DOMAIN-CONTAINING PROTEIN"/>
    <property type="match status" value="1"/>
</dbReference>
<dbReference type="EMBL" id="NWVW01000004">
    <property type="protein sequence ID" value="PHO10265.1"/>
    <property type="molecule type" value="Genomic_DNA"/>
</dbReference>
<keyword evidence="3" id="KW-1185">Reference proteome</keyword>
<evidence type="ECO:0000313" key="2">
    <source>
        <dbReference type="EMBL" id="PHO10265.1"/>
    </source>
</evidence>
<evidence type="ECO:0000259" key="1">
    <source>
        <dbReference type="Pfam" id="PF00535"/>
    </source>
</evidence>
<feature type="domain" description="Glycosyltransferase 2-like" evidence="1">
    <location>
        <begin position="18"/>
        <end position="151"/>
    </location>
</feature>
<dbReference type="Proteomes" id="UP000221384">
    <property type="component" value="Unassembled WGS sequence"/>
</dbReference>
<dbReference type="Pfam" id="PF00535">
    <property type="entry name" value="Glycos_transf_2"/>
    <property type="match status" value="1"/>
</dbReference>
<protein>
    <recommendedName>
        <fullName evidence="1">Glycosyltransferase 2-like domain-containing protein</fullName>
    </recommendedName>
</protein>
<dbReference type="PANTHER" id="PTHR43685">
    <property type="entry name" value="GLYCOSYLTRANSFERASE"/>
    <property type="match status" value="1"/>
</dbReference>
<dbReference type="SUPFAM" id="SSF53448">
    <property type="entry name" value="Nucleotide-diphospho-sugar transferases"/>
    <property type="match status" value="1"/>
</dbReference>
<proteinExistence type="predicted"/>
<comment type="caution">
    <text evidence="2">The sequence shown here is derived from an EMBL/GenBank/DDBJ whole genome shotgun (WGS) entry which is preliminary data.</text>
</comment>
<dbReference type="InterPro" id="IPR029044">
    <property type="entry name" value="Nucleotide-diphossugar_trans"/>
</dbReference>
<organism evidence="2 3">
    <name type="scientific">Malaciobacter canalis</name>
    <dbReference type="NCBI Taxonomy" id="1912871"/>
    <lineage>
        <taxon>Bacteria</taxon>
        <taxon>Pseudomonadati</taxon>
        <taxon>Campylobacterota</taxon>
        <taxon>Epsilonproteobacteria</taxon>
        <taxon>Campylobacterales</taxon>
        <taxon>Arcobacteraceae</taxon>
        <taxon>Malaciobacter</taxon>
    </lineage>
</organism>
<dbReference type="RefSeq" id="WP_099333948.1">
    <property type="nucleotide sequence ID" value="NZ_CP042812.1"/>
</dbReference>